<keyword evidence="11 13" id="KW-0472">Membrane</keyword>
<evidence type="ECO:0000256" key="9">
    <source>
        <dbReference type="ARBA" id="ARBA00023065"/>
    </source>
</evidence>
<keyword evidence="4 12" id="KW-0813">Transport</keyword>
<dbReference type="EMBL" id="OR804138">
    <property type="protein sequence ID" value="WPW47012.1"/>
    <property type="molecule type" value="Genomic_DNA"/>
</dbReference>
<evidence type="ECO:0000256" key="8">
    <source>
        <dbReference type="ARBA" id="ARBA00022989"/>
    </source>
</evidence>
<dbReference type="GO" id="GO:0031966">
    <property type="term" value="C:mitochondrial membrane"/>
    <property type="evidence" value="ECO:0007669"/>
    <property type="project" value="UniProtKB-SubCell"/>
</dbReference>
<dbReference type="RefSeq" id="YP_011010397.1">
    <property type="nucleotide sequence ID" value="NC_085390.1"/>
</dbReference>
<keyword evidence="10 12" id="KW-0496">Mitochondrion</keyword>
<gene>
    <name evidence="14" type="primary">ATP8</name>
</gene>
<keyword evidence="6 12" id="KW-0812">Transmembrane</keyword>
<dbReference type="GO" id="GO:0015078">
    <property type="term" value="F:proton transmembrane transporter activity"/>
    <property type="evidence" value="ECO:0007669"/>
    <property type="project" value="InterPro"/>
</dbReference>
<dbReference type="AlphaFoldDB" id="A0AB38Z6K9"/>
<comment type="subunit">
    <text evidence="3">F-type ATPases have 2 components, CF(1) - the catalytic core - and CF(0) - the membrane proton channel.</text>
</comment>
<name>A0AB38Z6K9_9HEMI</name>
<evidence type="ECO:0000256" key="11">
    <source>
        <dbReference type="ARBA" id="ARBA00023136"/>
    </source>
</evidence>
<evidence type="ECO:0000256" key="3">
    <source>
        <dbReference type="ARBA" id="ARBA00011291"/>
    </source>
</evidence>
<evidence type="ECO:0000256" key="5">
    <source>
        <dbReference type="ARBA" id="ARBA00022547"/>
    </source>
</evidence>
<comment type="subcellular location">
    <subcellularLocation>
        <location evidence="1 12">Mitochondrion membrane</location>
        <topology evidence="1 12">Single-pass membrane protein</topology>
    </subcellularLocation>
</comment>
<proteinExistence type="inferred from homology"/>
<evidence type="ECO:0000256" key="6">
    <source>
        <dbReference type="ARBA" id="ARBA00022692"/>
    </source>
</evidence>
<keyword evidence="7 12" id="KW-0375">Hydrogen ion transport</keyword>
<evidence type="ECO:0000256" key="1">
    <source>
        <dbReference type="ARBA" id="ARBA00004304"/>
    </source>
</evidence>
<dbReference type="GO" id="GO:0045259">
    <property type="term" value="C:proton-transporting ATP synthase complex"/>
    <property type="evidence" value="ECO:0007669"/>
    <property type="project" value="UniProtKB-KW"/>
</dbReference>
<feature type="transmembrane region" description="Helical" evidence="13">
    <location>
        <begin position="6"/>
        <end position="29"/>
    </location>
</feature>
<accession>A0AB38Z6K9</accession>
<evidence type="ECO:0000256" key="2">
    <source>
        <dbReference type="ARBA" id="ARBA00008892"/>
    </source>
</evidence>
<keyword evidence="9 12" id="KW-0406">Ion transport</keyword>
<comment type="similarity">
    <text evidence="2 12">Belongs to the ATPase protein 8 family.</text>
</comment>
<evidence type="ECO:0000256" key="7">
    <source>
        <dbReference type="ARBA" id="ARBA00022781"/>
    </source>
</evidence>
<evidence type="ECO:0000256" key="4">
    <source>
        <dbReference type="ARBA" id="ARBA00022448"/>
    </source>
</evidence>
<dbReference type="CTD" id="4509"/>
<dbReference type="Pfam" id="PF00895">
    <property type="entry name" value="ATP-synt_8"/>
    <property type="match status" value="1"/>
</dbReference>
<sequence length="51" mass="6350">MPQMAPLSWLTLMMMFIMTMMVMNTLMYFNKNYITKTEKMNKIMKTMNWKW</sequence>
<dbReference type="GeneID" id="87711489"/>
<organism evidence="14">
    <name type="scientific">Metrocoris inthanon</name>
    <dbReference type="NCBI Taxonomy" id="3095935"/>
    <lineage>
        <taxon>Eukaryota</taxon>
        <taxon>Metazoa</taxon>
        <taxon>Ecdysozoa</taxon>
        <taxon>Arthropoda</taxon>
        <taxon>Hexapoda</taxon>
        <taxon>Insecta</taxon>
        <taxon>Pterygota</taxon>
        <taxon>Neoptera</taxon>
        <taxon>Paraneoptera</taxon>
        <taxon>Hemiptera</taxon>
        <taxon>Heteroptera</taxon>
        <taxon>Gerromorpha</taxon>
        <taxon>Gerroidea</taxon>
        <taxon>Gerridae</taxon>
        <taxon>Halobatinae</taxon>
        <taxon>Metrocoris</taxon>
    </lineage>
</organism>
<evidence type="ECO:0000313" key="14">
    <source>
        <dbReference type="EMBL" id="WPW47012.1"/>
    </source>
</evidence>
<dbReference type="GO" id="GO:0015986">
    <property type="term" value="P:proton motive force-driven ATP synthesis"/>
    <property type="evidence" value="ECO:0007669"/>
    <property type="project" value="InterPro"/>
</dbReference>
<keyword evidence="8 13" id="KW-1133">Transmembrane helix</keyword>
<geneLocation type="mitochondrion" evidence="14"/>
<keyword evidence="5 12" id="KW-0138">CF(0)</keyword>
<reference evidence="14" key="1">
    <citation type="journal article" date="2024" name="Insect Syst Divers">
        <title>Skimming the skaters: genome skimming improves phylogenetic resolution of Halobatinae (Hemiptera: Gerridae).</title>
        <authorList>
            <person name="Chang J.J.M."/>
            <person name="Raupach M.J."/>
            <person name="Cheng L."/>
            <person name="Damgaard J."/>
            <person name="Hongjamrassilp W."/>
            <person name="Ip Y.C.A."/>
            <person name="Ng M.H.-C."/>
            <person name="Chan W.W.R."/>
            <person name="Kunning I."/>
            <person name="Liang B.J.Y."/>
            <person name="Maggioni D."/>
            <person name="Mana R.R."/>
            <person name="Mishra H."/>
            <person name="Mowe M.A.D."/>
            <person name="Wainwright B.J."/>
            <person name="Whitney J.L."/>
            <person name="Wolfe K."/>
            <person name="Yeo D.C.J."/>
            <person name="Huang D."/>
        </authorList>
    </citation>
    <scope>NUCLEOTIDE SEQUENCE</scope>
</reference>
<evidence type="ECO:0000256" key="10">
    <source>
        <dbReference type="ARBA" id="ARBA00023128"/>
    </source>
</evidence>
<dbReference type="InterPro" id="IPR001421">
    <property type="entry name" value="ATP8_metazoa"/>
</dbReference>
<evidence type="ECO:0000256" key="13">
    <source>
        <dbReference type="SAM" id="Phobius"/>
    </source>
</evidence>
<evidence type="ECO:0000256" key="12">
    <source>
        <dbReference type="RuleBase" id="RU003661"/>
    </source>
</evidence>
<protein>
    <recommendedName>
        <fullName evidence="12">ATP synthase complex subunit 8</fullName>
    </recommendedName>
</protein>